<evidence type="ECO:0000313" key="3">
    <source>
        <dbReference type="EMBL" id="PUZ64349.1"/>
    </source>
</evidence>
<keyword evidence="2" id="KW-0732">Signal</keyword>
<accession>A0A2T7E939</accession>
<proteinExistence type="predicted"/>
<feature type="chain" id="PRO_5015618253" evidence="2">
    <location>
        <begin position="38"/>
        <end position="538"/>
    </location>
</feature>
<feature type="signal peptide" evidence="2">
    <location>
        <begin position="1"/>
        <end position="37"/>
    </location>
</feature>
<name>A0A2T7E939_9POAL</name>
<gene>
    <name evidence="3" type="ORF">GQ55_3G136800</name>
</gene>
<feature type="compositionally biased region" description="Basic and acidic residues" evidence="1">
    <location>
        <begin position="262"/>
        <end position="272"/>
    </location>
</feature>
<keyword evidence="4" id="KW-1185">Reference proteome</keyword>
<evidence type="ECO:0000256" key="1">
    <source>
        <dbReference type="SAM" id="MobiDB-lite"/>
    </source>
</evidence>
<sequence>MYIYTTHIHGGSPHLHPIIHFYHVLLATCLLLPPLTCHHLKPQNKSTLLCLPSLQQPSKNIHILLGAALPPLPPLTMDGQCSEEPRMVLASRVPSVDEIGHPANVRGGGWGRALHVGGGGGVVGHGGFFAEPLEHLLAEGSPGLHPLHHRLLVPDKPEVEALHGHDGGAGGGGNRHRGRSRRGGREAVQRGRGLGGPERVAGQERAAGRRRPRRAAAAEAELAQRSEDLVDGRADPRPGAAAERAGGVRRHWRGLRGRRPRRRDERARRGRGHDAALGEVALERLAAERRAVVRLGERRRRRGAPGAGLLRRQDAELVRRVREEADAAAAGGAVLAGLRPVARRVEPALEHAVRELARVAALAPALAEVRARGAGVVVPPRVAAAGLLPRVRVRAVRPVVAPPARAPAHLELVHPELVAGVGVHRGRRRQGLLVVLVVRRRRGLVRRQVMPQRRQEAVRRRVVPVHAGAGRLLLPRRRVRSLSHHHHGRLRFLERRWRLLCWWSVAAISNSLGGGGCFGSAVDGEEEANGRPVYKLAG</sequence>
<feature type="region of interest" description="Disordered" evidence="1">
    <location>
        <begin position="160"/>
        <end position="272"/>
    </location>
</feature>
<dbReference type="Proteomes" id="UP000244336">
    <property type="component" value="Chromosome 3"/>
</dbReference>
<dbReference type="AlphaFoldDB" id="A0A2T7E939"/>
<dbReference type="Gramene" id="PUZ64349">
    <property type="protein sequence ID" value="PUZ64349"/>
    <property type="gene ID" value="GQ55_3G136800"/>
</dbReference>
<feature type="compositionally biased region" description="Basic and acidic residues" evidence="1">
    <location>
        <begin position="222"/>
        <end position="236"/>
    </location>
</feature>
<organism evidence="3 4">
    <name type="scientific">Panicum hallii var. hallii</name>
    <dbReference type="NCBI Taxonomy" id="1504633"/>
    <lineage>
        <taxon>Eukaryota</taxon>
        <taxon>Viridiplantae</taxon>
        <taxon>Streptophyta</taxon>
        <taxon>Embryophyta</taxon>
        <taxon>Tracheophyta</taxon>
        <taxon>Spermatophyta</taxon>
        <taxon>Magnoliopsida</taxon>
        <taxon>Liliopsida</taxon>
        <taxon>Poales</taxon>
        <taxon>Poaceae</taxon>
        <taxon>PACMAD clade</taxon>
        <taxon>Panicoideae</taxon>
        <taxon>Panicodae</taxon>
        <taxon>Paniceae</taxon>
        <taxon>Panicinae</taxon>
        <taxon>Panicum</taxon>
        <taxon>Panicum sect. Panicum</taxon>
    </lineage>
</organism>
<reference evidence="3 4" key="1">
    <citation type="submission" date="2018-04" db="EMBL/GenBank/DDBJ databases">
        <title>WGS assembly of Panicum hallii var. hallii HAL2.</title>
        <authorList>
            <person name="Lovell J."/>
            <person name="Jenkins J."/>
            <person name="Lowry D."/>
            <person name="Mamidi S."/>
            <person name="Sreedasyam A."/>
            <person name="Weng X."/>
            <person name="Barry K."/>
            <person name="Bonette J."/>
            <person name="Campitelli B."/>
            <person name="Daum C."/>
            <person name="Gordon S."/>
            <person name="Gould B."/>
            <person name="Lipzen A."/>
            <person name="MacQueen A."/>
            <person name="Palacio-Mejia J."/>
            <person name="Plott C."/>
            <person name="Shakirov E."/>
            <person name="Shu S."/>
            <person name="Yoshinaga Y."/>
            <person name="Zane M."/>
            <person name="Rokhsar D."/>
            <person name="Grimwood J."/>
            <person name="Schmutz J."/>
            <person name="Juenger T."/>
        </authorList>
    </citation>
    <scope>NUCLEOTIDE SEQUENCE [LARGE SCALE GENOMIC DNA]</scope>
    <source>
        <strain evidence="4">cv. HAL2</strain>
    </source>
</reference>
<evidence type="ECO:0000313" key="4">
    <source>
        <dbReference type="Proteomes" id="UP000244336"/>
    </source>
</evidence>
<evidence type="ECO:0000256" key="2">
    <source>
        <dbReference type="SAM" id="SignalP"/>
    </source>
</evidence>
<feature type="compositionally biased region" description="Basic residues" evidence="1">
    <location>
        <begin position="247"/>
        <end position="261"/>
    </location>
</feature>
<dbReference type="EMBL" id="CM009751">
    <property type="protein sequence ID" value="PUZ64349.1"/>
    <property type="molecule type" value="Genomic_DNA"/>
</dbReference>
<protein>
    <submittedName>
        <fullName evidence="3">Uncharacterized protein</fullName>
    </submittedName>
</protein>